<organism evidence="1 2">
    <name type="scientific">Streptomyces aquilus</name>
    <dbReference type="NCBI Taxonomy" id="2548456"/>
    <lineage>
        <taxon>Bacteria</taxon>
        <taxon>Bacillati</taxon>
        <taxon>Actinomycetota</taxon>
        <taxon>Actinomycetes</taxon>
        <taxon>Kitasatosporales</taxon>
        <taxon>Streptomycetaceae</taxon>
        <taxon>Streptomyces</taxon>
    </lineage>
</organism>
<dbReference type="RefSeq" id="WP_126272789.1">
    <property type="nucleotide sequence ID" value="NZ_CP034463.1"/>
</dbReference>
<keyword evidence="2" id="KW-1185">Reference proteome</keyword>
<evidence type="ECO:0000313" key="1">
    <source>
        <dbReference type="EMBL" id="AZP18656.1"/>
    </source>
</evidence>
<proteinExistence type="predicted"/>
<dbReference type="Proteomes" id="UP000280197">
    <property type="component" value="Chromosome"/>
</dbReference>
<name>A0A3Q9BX11_9ACTN</name>
<accession>A0A3Q9BX11</accession>
<dbReference type="KEGG" id="saqu:EJC51_22735"/>
<gene>
    <name evidence="1" type="ORF">EJC51_22735</name>
</gene>
<reference evidence="1 2" key="1">
    <citation type="submission" date="2018-12" db="EMBL/GenBank/DDBJ databases">
        <authorList>
            <person name="Li K."/>
        </authorList>
    </citation>
    <scope>NUCLEOTIDE SEQUENCE [LARGE SCALE GENOMIC DNA]</scope>
    <source>
        <strain evidence="2">CR22</strain>
    </source>
</reference>
<evidence type="ECO:0000313" key="2">
    <source>
        <dbReference type="Proteomes" id="UP000280197"/>
    </source>
</evidence>
<dbReference type="EMBL" id="CP034463">
    <property type="protein sequence ID" value="AZP18656.1"/>
    <property type="molecule type" value="Genomic_DNA"/>
</dbReference>
<protein>
    <submittedName>
        <fullName evidence="1">Uncharacterized protein</fullName>
    </submittedName>
</protein>
<dbReference type="AlphaFoldDB" id="A0A3Q9BX11"/>
<sequence length="181" mass="19488">MSVVRWGVGLGATAVLVATGAWVVWPQDVDSDLWHEIRPAIEARLVADAHGTGYGETAPELDARWFCHAEALELDERDGVVRAGVDTLCMEYGVQAHALVECSGAHVPQVLRLERDADAVGGYRIVSQEAAPEGAGYAEWTHTHFGHFTRTELDDPLSTTPLETAARTHFGLAADAPVSDC</sequence>